<proteinExistence type="predicted"/>
<evidence type="ECO:0008006" key="6">
    <source>
        <dbReference type="Google" id="ProtNLM"/>
    </source>
</evidence>
<accession>A0AAN6DA76</accession>
<organism evidence="2 5">
    <name type="scientific">Ogataea haglerorum</name>
    <dbReference type="NCBI Taxonomy" id="1937702"/>
    <lineage>
        <taxon>Eukaryota</taxon>
        <taxon>Fungi</taxon>
        <taxon>Dikarya</taxon>
        <taxon>Ascomycota</taxon>
        <taxon>Saccharomycotina</taxon>
        <taxon>Pichiomycetes</taxon>
        <taxon>Pichiales</taxon>
        <taxon>Pichiaceae</taxon>
        <taxon>Ogataea</taxon>
    </lineage>
</organism>
<gene>
    <name evidence="2" type="ORF">KL933_000594</name>
    <name evidence="3" type="ORF">KL946_000592</name>
</gene>
<keyword evidence="1" id="KW-0472">Membrane</keyword>
<evidence type="ECO:0000313" key="2">
    <source>
        <dbReference type="EMBL" id="KAG7730799.1"/>
    </source>
</evidence>
<name>A0AAN6DA76_9ASCO</name>
<evidence type="ECO:0000313" key="5">
    <source>
        <dbReference type="Proteomes" id="UP000738402"/>
    </source>
</evidence>
<dbReference type="AlphaFoldDB" id="A0AAN6DA76"/>
<evidence type="ECO:0000313" key="3">
    <source>
        <dbReference type="EMBL" id="KAG7769309.1"/>
    </source>
</evidence>
<dbReference type="Proteomes" id="UP000738402">
    <property type="component" value="Unassembled WGS sequence"/>
</dbReference>
<evidence type="ECO:0000256" key="1">
    <source>
        <dbReference type="SAM" id="Phobius"/>
    </source>
</evidence>
<dbReference type="EMBL" id="JAHLUH010000001">
    <property type="protein sequence ID" value="KAG7730799.1"/>
    <property type="molecule type" value="Genomic_DNA"/>
</dbReference>
<evidence type="ECO:0000313" key="4">
    <source>
        <dbReference type="Proteomes" id="UP000697297"/>
    </source>
</evidence>
<feature type="transmembrane region" description="Helical" evidence="1">
    <location>
        <begin position="38"/>
        <end position="59"/>
    </location>
</feature>
<comment type="caution">
    <text evidence="2">The sequence shown here is derived from an EMBL/GenBank/DDBJ whole genome shotgun (WGS) entry which is preliminary data.</text>
</comment>
<sequence>MEKFSDWRDKGTGISPFMPIPPANSSVPVKYVLGPIWALLKIVPSVFLFLLSSLCWPVGFLFRPVLRLLLLVLFNVSEIEFLADGVKKSNTKQIDSRRPDKGQLVFVNFSSPLDCLVLYLVSKSNNCSFLTADSRGNLRKLNGLLETFSFALAQPQLTYQSAAPVDLFKLKNSVVFVLAEGTTTNNRSVLAFPPIDLATVYSAYRNTFEFKAISIKVLPPSLVTTPIPRSTVSYLYSHLSHLKWDVNFRLKSFDLGDLKPATIREKLSNYGSLKLTGPDLDVAKKLSFISAYNKTSRRL</sequence>
<protein>
    <recommendedName>
        <fullName evidence="6">Phospholipid/glycerol acyltransferase domain-containing protein</fullName>
    </recommendedName>
</protein>
<reference evidence="2 4" key="1">
    <citation type="journal article" date="2021" name="G3 (Bethesda)">
        <title>Genomic diversity, chromosomal rearrangements, and interspecies hybridization in the ogataea polymorpha species complex.</title>
        <authorList>
            <person name="Hanson S.J."/>
            <person name="Cinneide E.O."/>
            <person name="Salzberg L.I."/>
            <person name="Wolfe K.H."/>
            <person name="McGowan J."/>
            <person name="Fitzpatrick D.A."/>
            <person name="Matlin K."/>
        </authorList>
    </citation>
    <scope>NUCLEOTIDE SEQUENCE</scope>
    <source>
        <strain evidence="3">81-436-3</strain>
        <strain evidence="2">83-405-1</strain>
    </source>
</reference>
<dbReference type="Proteomes" id="UP000697297">
    <property type="component" value="Unassembled WGS sequence"/>
</dbReference>
<keyword evidence="1" id="KW-1133">Transmembrane helix</keyword>
<keyword evidence="4" id="KW-1185">Reference proteome</keyword>
<keyword evidence="1" id="KW-0812">Transmembrane</keyword>
<dbReference type="EMBL" id="JAHLUN010000001">
    <property type="protein sequence ID" value="KAG7769309.1"/>
    <property type="molecule type" value="Genomic_DNA"/>
</dbReference>